<reference evidence="7" key="1">
    <citation type="journal article" date="2014" name="Proc. Natl. Acad. Sci. U.S.A.">
        <title>Extensive sampling of basidiomycete genomes demonstrates inadequacy of the white-rot/brown-rot paradigm for wood decay fungi.</title>
        <authorList>
            <person name="Riley R."/>
            <person name="Salamov A.A."/>
            <person name="Brown D.W."/>
            <person name="Nagy L.G."/>
            <person name="Floudas D."/>
            <person name="Held B.W."/>
            <person name="Levasseur A."/>
            <person name="Lombard V."/>
            <person name="Morin E."/>
            <person name="Otillar R."/>
            <person name="Lindquist E.A."/>
            <person name="Sun H."/>
            <person name="LaButti K.M."/>
            <person name="Schmutz J."/>
            <person name="Jabbour D."/>
            <person name="Luo H."/>
            <person name="Baker S.E."/>
            <person name="Pisabarro A.G."/>
            <person name="Walton J.D."/>
            <person name="Blanchette R.A."/>
            <person name="Henrissat B."/>
            <person name="Martin F."/>
            <person name="Cullen D."/>
            <person name="Hibbett D.S."/>
            <person name="Grigoriev I.V."/>
        </authorList>
    </citation>
    <scope>NUCLEOTIDE SEQUENCE [LARGE SCALE GENOMIC DNA]</scope>
    <source>
        <strain evidence="7">CBS 339.88</strain>
    </source>
</reference>
<keyword evidence="7" id="KW-1185">Reference proteome</keyword>
<dbReference type="PANTHER" id="PTHR45789:SF2">
    <property type="entry name" value="FI18025P1"/>
    <property type="match status" value="1"/>
</dbReference>
<dbReference type="PROSITE" id="PS50118">
    <property type="entry name" value="HMG_BOX_2"/>
    <property type="match status" value="1"/>
</dbReference>
<dbReference type="HOGENOM" id="CLU_1619135_0_0_1"/>
<dbReference type="STRING" id="685588.A0A067SMH4"/>
<sequence>MPPSRNQESRAALQSISGRNIGSNTHSKNNEIEEDILEPHIPRPPNAFILFRTYFVKNRRVGCQTDTQSQTLSKAAGVAWKQLEEKQAYWNGQADIVGKLHKRKYPDYKYRPNYDKNKWARPLVAFRLTRRTTLPFATRRSTQVGRLSNVTVRPPLLGPLIFRP</sequence>
<dbReference type="PANTHER" id="PTHR45789">
    <property type="entry name" value="FI18025P1"/>
    <property type="match status" value="1"/>
</dbReference>
<dbReference type="InterPro" id="IPR051356">
    <property type="entry name" value="SOX/SOX-like_TF"/>
</dbReference>
<evidence type="ECO:0000259" key="5">
    <source>
        <dbReference type="PROSITE" id="PS50118"/>
    </source>
</evidence>
<evidence type="ECO:0000256" key="1">
    <source>
        <dbReference type="ARBA" id="ARBA00023125"/>
    </source>
</evidence>
<dbReference type="AlphaFoldDB" id="A0A067SMH4"/>
<feature type="DNA-binding region" description="HMG box" evidence="3">
    <location>
        <begin position="41"/>
        <end position="109"/>
    </location>
</feature>
<proteinExistence type="predicted"/>
<name>A0A067SMH4_GALM3</name>
<feature type="domain" description="HMG box" evidence="5">
    <location>
        <begin position="41"/>
        <end position="109"/>
    </location>
</feature>
<dbReference type="Proteomes" id="UP000027222">
    <property type="component" value="Unassembled WGS sequence"/>
</dbReference>
<dbReference type="EMBL" id="KL142390">
    <property type="protein sequence ID" value="KDR72140.1"/>
    <property type="molecule type" value="Genomic_DNA"/>
</dbReference>
<accession>A0A067SMH4</accession>
<evidence type="ECO:0000313" key="6">
    <source>
        <dbReference type="EMBL" id="KDR72140.1"/>
    </source>
</evidence>
<feature type="compositionally biased region" description="Polar residues" evidence="4">
    <location>
        <begin position="12"/>
        <end position="27"/>
    </location>
</feature>
<dbReference type="GO" id="GO:0000978">
    <property type="term" value="F:RNA polymerase II cis-regulatory region sequence-specific DNA binding"/>
    <property type="evidence" value="ECO:0007669"/>
    <property type="project" value="TreeGrafter"/>
</dbReference>
<evidence type="ECO:0000256" key="4">
    <source>
        <dbReference type="SAM" id="MobiDB-lite"/>
    </source>
</evidence>
<evidence type="ECO:0000256" key="3">
    <source>
        <dbReference type="PROSITE-ProRule" id="PRU00267"/>
    </source>
</evidence>
<dbReference type="Gene3D" id="1.10.30.10">
    <property type="entry name" value="High mobility group box domain"/>
    <property type="match status" value="1"/>
</dbReference>
<dbReference type="InterPro" id="IPR009071">
    <property type="entry name" value="HMG_box_dom"/>
</dbReference>
<organism evidence="6 7">
    <name type="scientific">Galerina marginata (strain CBS 339.88)</name>
    <dbReference type="NCBI Taxonomy" id="685588"/>
    <lineage>
        <taxon>Eukaryota</taxon>
        <taxon>Fungi</taxon>
        <taxon>Dikarya</taxon>
        <taxon>Basidiomycota</taxon>
        <taxon>Agaricomycotina</taxon>
        <taxon>Agaricomycetes</taxon>
        <taxon>Agaricomycetidae</taxon>
        <taxon>Agaricales</taxon>
        <taxon>Agaricineae</taxon>
        <taxon>Strophariaceae</taxon>
        <taxon>Galerina</taxon>
    </lineage>
</organism>
<dbReference type="GO" id="GO:0000981">
    <property type="term" value="F:DNA-binding transcription factor activity, RNA polymerase II-specific"/>
    <property type="evidence" value="ECO:0007669"/>
    <property type="project" value="TreeGrafter"/>
</dbReference>
<protein>
    <recommendedName>
        <fullName evidence="5">HMG box domain-containing protein</fullName>
    </recommendedName>
</protein>
<dbReference type="SUPFAM" id="SSF47095">
    <property type="entry name" value="HMG-box"/>
    <property type="match status" value="1"/>
</dbReference>
<dbReference type="InterPro" id="IPR036910">
    <property type="entry name" value="HMG_box_dom_sf"/>
</dbReference>
<feature type="region of interest" description="Disordered" evidence="4">
    <location>
        <begin position="1"/>
        <end position="27"/>
    </location>
</feature>
<keyword evidence="2 3" id="KW-0539">Nucleus</keyword>
<keyword evidence="1 3" id="KW-0238">DNA-binding</keyword>
<gene>
    <name evidence="6" type="ORF">GALMADRAFT_775072</name>
</gene>
<dbReference type="GO" id="GO:0005634">
    <property type="term" value="C:nucleus"/>
    <property type="evidence" value="ECO:0007669"/>
    <property type="project" value="UniProtKB-UniRule"/>
</dbReference>
<evidence type="ECO:0000313" key="7">
    <source>
        <dbReference type="Proteomes" id="UP000027222"/>
    </source>
</evidence>
<dbReference type="CDD" id="cd01389">
    <property type="entry name" value="HMG-box_ROX1-like"/>
    <property type="match status" value="1"/>
</dbReference>
<dbReference type="SMART" id="SM00398">
    <property type="entry name" value="HMG"/>
    <property type="match status" value="1"/>
</dbReference>
<dbReference type="OrthoDB" id="6247875at2759"/>
<evidence type="ECO:0000256" key="2">
    <source>
        <dbReference type="ARBA" id="ARBA00023242"/>
    </source>
</evidence>
<dbReference type="Pfam" id="PF00505">
    <property type="entry name" value="HMG_box"/>
    <property type="match status" value="1"/>
</dbReference>